<dbReference type="Pfam" id="PF00356">
    <property type="entry name" value="LacI"/>
    <property type="match status" value="1"/>
</dbReference>
<dbReference type="InterPro" id="IPR000843">
    <property type="entry name" value="HTH_LacI"/>
</dbReference>
<dbReference type="InterPro" id="IPR010982">
    <property type="entry name" value="Lambda_DNA-bd_dom_sf"/>
</dbReference>
<feature type="region of interest" description="Disordered" evidence="4">
    <location>
        <begin position="37"/>
        <end position="100"/>
    </location>
</feature>
<evidence type="ECO:0000256" key="2">
    <source>
        <dbReference type="ARBA" id="ARBA00023125"/>
    </source>
</evidence>
<evidence type="ECO:0000259" key="5">
    <source>
        <dbReference type="PROSITE" id="PS50932"/>
    </source>
</evidence>
<dbReference type="SUPFAM" id="SSF53822">
    <property type="entry name" value="Periplasmic binding protein-like I"/>
    <property type="match status" value="1"/>
</dbReference>
<dbReference type="InterPro" id="IPR046335">
    <property type="entry name" value="LacI/GalR-like_sensor"/>
</dbReference>
<protein>
    <submittedName>
        <fullName evidence="6">LacI family DNA-binding transcriptional regulator</fullName>
    </submittedName>
</protein>
<evidence type="ECO:0000313" key="6">
    <source>
        <dbReference type="EMBL" id="MBB2498773.1"/>
    </source>
</evidence>
<organism evidence="6 7">
    <name type="scientific">Amycolatopsis echigonensis</name>
    <dbReference type="NCBI Taxonomy" id="2576905"/>
    <lineage>
        <taxon>Bacteria</taxon>
        <taxon>Bacillati</taxon>
        <taxon>Actinomycetota</taxon>
        <taxon>Actinomycetes</taxon>
        <taxon>Pseudonocardiales</taxon>
        <taxon>Pseudonocardiaceae</taxon>
        <taxon>Amycolatopsis</taxon>
    </lineage>
</organism>
<dbReference type="CDD" id="cd01392">
    <property type="entry name" value="HTH_LacI"/>
    <property type="match status" value="1"/>
</dbReference>
<dbReference type="PROSITE" id="PS50932">
    <property type="entry name" value="HTH_LACI_2"/>
    <property type="match status" value="1"/>
</dbReference>
<evidence type="ECO:0000256" key="3">
    <source>
        <dbReference type="ARBA" id="ARBA00023163"/>
    </source>
</evidence>
<evidence type="ECO:0000313" key="7">
    <source>
        <dbReference type="Proteomes" id="UP000550260"/>
    </source>
</evidence>
<dbReference type="SUPFAM" id="SSF47413">
    <property type="entry name" value="lambda repressor-like DNA-binding domains"/>
    <property type="match status" value="1"/>
</dbReference>
<sequence length="442" mass="45753">MLAVAHPPGDAVHDDADASLSHGLSWGCVVGSAPAGAGLLRSAPSRPTGQARRESAFQSTIAVRPRQPPPLGAQVPESVSIATVSRRRTPSPDEPEEAAGSAATLADVAERAGVSLATASRVLNGSTRQVKEALRAKVLAAAAELDYSPNAQAQAMARGSTATLGLIVHDIADPYFSSIAAGVIAAAGERGLLVTVASTQRDPAAELRHVELLRRQRAQTVLLAGSRVDDPALLDPMRAILRKYTRGGGRAACIGQDGLGIGTVVVENRLSAAALADALYRAGHRRFAVLAGPPSLLTARDRAEGFAFGLSEHGAEPQAEHQVSGEFTWSGGYAAAKALLDQAEGRPPVDCLFAVNDVMALGALAAARDAGLRVPEDIGIAGFDDISPLRDVVPALTTVRLPMTDMGATAVQIALDEPASPPRRHRVRGEVVLRDSTRSSAG</sequence>
<keyword evidence="2 6" id="KW-0238">DNA-binding</keyword>
<evidence type="ECO:0000256" key="1">
    <source>
        <dbReference type="ARBA" id="ARBA00023015"/>
    </source>
</evidence>
<evidence type="ECO:0000256" key="4">
    <source>
        <dbReference type="SAM" id="MobiDB-lite"/>
    </source>
</evidence>
<keyword evidence="1" id="KW-0805">Transcription regulation</keyword>
<dbReference type="InterPro" id="IPR028082">
    <property type="entry name" value="Peripla_BP_I"/>
</dbReference>
<dbReference type="PRINTS" id="PR00036">
    <property type="entry name" value="HTHLACI"/>
</dbReference>
<name>A0A8E1VUX4_9PSEU</name>
<dbReference type="PANTHER" id="PTHR30146">
    <property type="entry name" value="LACI-RELATED TRANSCRIPTIONAL REPRESSOR"/>
    <property type="match status" value="1"/>
</dbReference>
<dbReference type="Proteomes" id="UP000550260">
    <property type="component" value="Unassembled WGS sequence"/>
</dbReference>
<reference evidence="6 7" key="1">
    <citation type="submission" date="2020-08" db="EMBL/GenBank/DDBJ databases">
        <title>Amycolatopsis echigonensis JCM 21831.</title>
        <authorList>
            <person name="Tedsree N."/>
            <person name="Kuncharoen N."/>
            <person name="Likhitwitayawuid K."/>
            <person name="Tanasupawat S."/>
        </authorList>
    </citation>
    <scope>NUCLEOTIDE SEQUENCE [LARGE SCALE GENOMIC DNA]</scope>
    <source>
        <strain evidence="6 7">JCM 21831</strain>
    </source>
</reference>
<proteinExistence type="predicted"/>
<accession>A0A8E1VUX4</accession>
<feature type="domain" description="HTH lacI-type" evidence="5">
    <location>
        <begin position="103"/>
        <end position="158"/>
    </location>
</feature>
<dbReference type="Gene3D" id="1.10.260.40">
    <property type="entry name" value="lambda repressor-like DNA-binding domains"/>
    <property type="match status" value="1"/>
</dbReference>
<dbReference type="Gene3D" id="3.40.50.2300">
    <property type="match status" value="2"/>
</dbReference>
<dbReference type="PANTHER" id="PTHR30146:SF153">
    <property type="entry name" value="LACTOSE OPERON REPRESSOR"/>
    <property type="match status" value="1"/>
</dbReference>
<gene>
    <name evidence="6" type="ORF">H5411_06445</name>
</gene>
<dbReference type="PROSITE" id="PS00356">
    <property type="entry name" value="HTH_LACI_1"/>
    <property type="match status" value="1"/>
</dbReference>
<dbReference type="EMBL" id="JACJHR010000006">
    <property type="protein sequence ID" value="MBB2498773.1"/>
    <property type="molecule type" value="Genomic_DNA"/>
</dbReference>
<dbReference type="AlphaFoldDB" id="A0A8E1VUX4"/>
<keyword evidence="3" id="KW-0804">Transcription</keyword>
<dbReference type="Pfam" id="PF13377">
    <property type="entry name" value="Peripla_BP_3"/>
    <property type="match status" value="1"/>
</dbReference>
<dbReference type="CDD" id="cd06267">
    <property type="entry name" value="PBP1_LacI_sugar_binding-like"/>
    <property type="match status" value="1"/>
</dbReference>
<dbReference type="SMART" id="SM00354">
    <property type="entry name" value="HTH_LACI"/>
    <property type="match status" value="1"/>
</dbReference>
<dbReference type="GO" id="GO:0000976">
    <property type="term" value="F:transcription cis-regulatory region binding"/>
    <property type="evidence" value="ECO:0007669"/>
    <property type="project" value="TreeGrafter"/>
</dbReference>
<comment type="caution">
    <text evidence="6">The sequence shown here is derived from an EMBL/GenBank/DDBJ whole genome shotgun (WGS) entry which is preliminary data.</text>
</comment>
<dbReference type="GO" id="GO:0003700">
    <property type="term" value="F:DNA-binding transcription factor activity"/>
    <property type="evidence" value="ECO:0007669"/>
    <property type="project" value="TreeGrafter"/>
</dbReference>